<proteinExistence type="predicted"/>
<name>A0A5N5D2H9_9PEZI</name>
<accession>A0A5N5D2H9</accession>
<protein>
    <submittedName>
        <fullName evidence="2">Uncharacterized protein</fullName>
    </submittedName>
</protein>
<evidence type="ECO:0000313" key="3">
    <source>
        <dbReference type="Proteomes" id="UP000325902"/>
    </source>
</evidence>
<dbReference type="EMBL" id="VCHE01000091">
    <property type="protein sequence ID" value="KAB2571856.1"/>
    <property type="molecule type" value="Genomic_DNA"/>
</dbReference>
<sequence>MRDASSAPLSRRDAVSAPLSLREATPLSLRNAVPLSLRDSAPLSRRDAASSAPLSLRDTSSAPLSLRDTAAAAAAAAAAPLSLRAASPVPLSRRDAAPAPPLLARRADAGPAPNALYVRSGVQVSSDHVLRYLRSRNLISWIPSGAGFHVDIAAPLWELGLAGAARRKRSYAPMPAKRAIRLVDVDTAAVGRSSVACYAQEVSVSAKRLQQVAEDACKALAEPMVGDVEFRMWEVKVDVEGERGGASHLRVGVQVLGGGGLGGDVAACRATLAAVGEACGAGSGSVASGDVLVDGRFLLSVDPVRVLY</sequence>
<dbReference type="Proteomes" id="UP000325902">
    <property type="component" value="Unassembled WGS sequence"/>
</dbReference>
<gene>
    <name evidence="2" type="ORF">DBV05_g9504</name>
</gene>
<keyword evidence="3" id="KW-1185">Reference proteome</keyword>
<feature type="region of interest" description="Disordered" evidence="1">
    <location>
        <begin position="1"/>
        <end position="23"/>
    </location>
</feature>
<comment type="caution">
    <text evidence="2">The sequence shown here is derived from an EMBL/GenBank/DDBJ whole genome shotgun (WGS) entry which is preliminary data.</text>
</comment>
<organism evidence="2 3">
    <name type="scientific">Lasiodiplodia theobromae</name>
    <dbReference type="NCBI Taxonomy" id="45133"/>
    <lineage>
        <taxon>Eukaryota</taxon>
        <taxon>Fungi</taxon>
        <taxon>Dikarya</taxon>
        <taxon>Ascomycota</taxon>
        <taxon>Pezizomycotina</taxon>
        <taxon>Dothideomycetes</taxon>
        <taxon>Dothideomycetes incertae sedis</taxon>
        <taxon>Botryosphaeriales</taxon>
        <taxon>Botryosphaeriaceae</taxon>
        <taxon>Lasiodiplodia</taxon>
    </lineage>
</organism>
<dbReference type="AlphaFoldDB" id="A0A5N5D2H9"/>
<dbReference type="OrthoDB" id="10645750at2759"/>
<evidence type="ECO:0000256" key="1">
    <source>
        <dbReference type="SAM" id="MobiDB-lite"/>
    </source>
</evidence>
<evidence type="ECO:0000313" key="2">
    <source>
        <dbReference type="EMBL" id="KAB2571856.1"/>
    </source>
</evidence>
<reference evidence="2 3" key="1">
    <citation type="journal article" date="2019" name="Sci. Rep.">
        <title>A multi-omics analysis of the grapevine pathogen Lasiodiplodia theobromae reveals that temperature affects the expression of virulence- and pathogenicity-related genes.</title>
        <authorList>
            <person name="Felix C."/>
            <person name="Meneses R."/>
            <person name="Goncalves M.F.M."/>
            <person name="Tilleman L."/>
            <person name="Duarte A.S."/>
            <person name="Jorrin-Novo J.V."/>
            <person name="Van de Peer Y."/>
            <person name="Deforce D."/>
            <person name="Van Nieuwerburgh F."/>
            <person name="Esteves A.C."/>
            <person name="Alves A."/>
        </authorList>
    </citation>
    <scope>NUCLEOTIDE SEQUENCE [LARGE SCALE GENOMIC DNA]</scope>
    <source>
        <strain evidence="2 3">LA-SOL3</strain>
    </source>
</reference>